<evidence type="ECO:0000256" key="8">
    <source>
        <dbReference type="ARBA" id="ARBA00023242"/>
    </source>
</evidence>
<keyword evidence="4 10" id="KW-0863">Zinc-finger</keyword>
<dbReference type="PROSITE" id="PS00028">
    <property type="entry name" value="ZINC_FINGER_C2H2_1"/>
    <property type="match status" value="2"/>
</dbReference>
<name>Q8J124_CRYNE</name>
<keyword evidence="2" id="KW-0479">Metal-binding</keyword>
<keyword evidence="8" id="KW-0539">Nucleus</keyword>
<evidence type="ECO:0000256" key="10">
    <source>
        <dbReference type="PROSITE-ProRule" id="PRU00042"/>
    </source>
</evidence>
<accession>Q8J124</accession>
<evidence type="ECO:0000256" key="6">
    <source>
        <dbReference type="ARBA" id="ARBA00023015"/>
    </source>
</evidence>
<feature type="domain" description="C2H2-type" evidence="12">
    <location>
        <begin position="424"/>
        <end position="451"/>
    </location>
</feature>
<keyword evidence="5" id="KW-0862">Zinc</keyword>
<evidence type="ECO:0000256" key="11">
    <source>
        <dbReference type="SAM" id="MobiDB-lite"/>
    </source>
</evidence>
<dbReference type="PANTHER" id="PTHR47427">
    <property type="entry name" value="PROTEIN STE12"/>
    <property type="match status" value="1"/>
</dbReference>
<dbReference type="GO" id="GO:0005694">
    <property type="term" value="C:chromosome"/>
    <property type="evidence" value="ECO:0007669"/>
    <property type="project" value="UniProtKB-ARBA"/>
</dbReference>
<dbReference type="InterPro" id="IPR013087">
    <property type="entry name" value="Znf_C2H2_type"/>
</dbReference>
<evidence type="ECO:0000256" key="5">
    <source>
        <dbReference type="ARBA" id="ARBA00022833"/>
    </source>
</evidence>
<evidence type="ECO:0000313" key="13">
    <source>
        <dbReference type="EMBL" id="AAN75155.1"/>
    </source>
</evidence>
<evidence type="ECO:0000256" key="7">
    <source>
        <dbReference type="ARBA" id="ARBA00023163"/>
    </source>
</evidence>
<feature type="domain" description="C2H2-type" evidence="12">
    <location>
        <begin position="394"/>
        <end position="423"/>
    </location>
</feature>
<evidence type="ECO:0000256" key="2">
    <source>
        <dbReference type="ARBA" id="ARBA00022723"/>
    </source>
</evidence>
<keyword evidence="6" id="KW-0805">Transcription regulation</keyword>
<dbReference type="AlphaFoldDB" id="Q8J124"/>
<dbReference type="SMART" id="SM00355">
    <property type="entry name" value="ZnF_C2H2"/>
    <property type="match status" value="2"/>
</dbReference>
<organism evidence="13">
    <name type="scientific">Cryptococcus neoformans</name>
    <name type="common">Filobasidiella neoformans</name>
    <dbReference type="NCBI Taxonomy" id="5207"/>
    <lineage>
        <taxon>Eukaryota</taxon>
        <taxon>Fungi</taxon>
        <taxon>Dikarya</taxon>
        <taxon>Basidiomycota</taxon>
        <taxon>Agaricomycotina</taxon>
        <taxon>Tremellomycetes</taxon>
        <taxon>Tremellales</taxon>
        <taxon>Cryptococcaceae</taxon>
        <taxon>Cryptococcus</taxon>
        <taxon>Cryptococcus neoformans species complex</taxon>
    </lineage>
</organism>
<dbReference type="GO" id="GO:0008270">
    <property type="term" value="F:zinc ion binding"/>
    <property type="evidence" value="ECO:0007669"/>
    <property type="project" value="UniProtKB-KW"/>
</dbReference>
<proteinExistence type="inferred from homology"/>
<dbReference type="GO" id="GO:0043565">
    <property type="term" value="F:sequence-specific DNA binding"/>
    <property type="evidence" value="ECO:0007669"/>
    <property type="project" value="UniProtKB-ARBA"/>
</dbReference>
<evidence type="ECO:0000256" key="1">
    <source>
        <dbReference type="ARBA" id="ARBA00004123"/>
    </source>
</evidence>
<dbReference type="SUPFAM" id="SSF57667">
    <property type="entry name" value="beta-beta-alpha zinc fingers"/>
    <property type="match status" value="1"/>
</dbReference>
<dbReference type="PANTHER" id="PTHR47427:SF1">
    <property type="entry name" value="PROTEIN STE12"/>
    <property type="match status" value="1"/>
</dbReference>
<dbReference type="InterPro" id="IPR036236">
    <property type="entry name" value="Znf_C2H2_sf"/>
</dbReference>
<sequence length="606" mass="68640">MSDTMPDCQTMRSKDIARTGTRNECSRNVEVVRRLPRSSFLPEDLYILPVPIYQSPRLPSEEEMKRIKILERLQFFLSTAPTQWSGEISKTEASMVKFPLPSGEHVSCVLWNGLFHITGTDIVRALSFRFDAFSRPIKRSRKWEEGVFSDLRNLKAGVDAALEEPKSPLLDYLFRNGCIRTQKKQKVFYWFSVPHDRLFLDALERDLKREKAGGEPTSVIQGEPARSFRYDPRKSLYEQFGSETGKVASTINSASRPIDPGLHYDVPMIHDECSDARSHQFALSFKGRNRISRACNKSVSQASRHLVGTADEPSECGVRSRERESSYLSPTYLNTTPDLILPTESCLNSSAYLRATAASVHIPNLGSPGDLVKCPSYVLSSPTRERAQNNIRVFSCPYDFCKRPFKRFEHLRRHVRCHTDDRPFTCDICHRTFTRRDNLAQHARTHNKSRNQTEMQHQSHFQPNRSISIPVRHDLFTSGRGLDGHTEGSGVIETKSPALPRAITAPPVWVGTIPSLPTEDSRIPPILTTDLSNAFIPTRTTHNLPLLGPHVPNLRLIAEDHSSSSTLDPCKSPVRLHPSLLLHDDKETLQKHAADIYWAINDTDVL</sequence>
<reference evidence="13" key="1">
    <citation type="journal article" date="2002" name="Eukaryot. Cell">
        <title>Mating-type locus of Cryptococcus neoformans: a step in the evolution of sex chromosomes.</title>
        <authorList>
            <person name="Lengeler K.B."/>
            <person name="Fox D.S."/>
            <person name="Fraser J.A."/>
            <person name="Allen A."/>
            <person name="Forrester K."/>
            <person name="Dietrich F.S."/>
            <person name="Heitman J."/>
        </authorList>
    </citation>
    <scope>NUCLEOTIDE SEQUENCE</scope>
    <source>
        <strain evidence="13">125.91</strain>
    </source>
</reference>
<evidence type="ECO:0000256" key="9">
    <source>
        <dbReference type="ARBA" id="ARBA00024345"/>
    </source>
</evidence>
<dbReference type="InterPro" id="IPR052127">
    <property type="entry name" value="STE12_transcription_factor"/>
</dbReference>
<dbReference type="PROSITE" id="PS50157">
    <property type="entry name" value="ZINC_FINGER_C2H2_2"/>
    <property type="match status" value="2"/>
</dbReference>
<keyword evidence="7" id="KW-0804">Transcription</keyword>
<evidence type="ECO:0000259" key="12">
    <source>
        <dbReference type="PROSITE" id="PS50157"/>
    </source>
</evidence>
<comment type="subcellular location">
    <subcellularLocation>
        <location evidence="1">Nucleus</location>
    </subcellularLocation>
</comment>
<dbReference type="SMART" id="SM00424">
    <property type="entry name" value="STE"/>
    <property type="match status" value="1"/>
</dbReference>
<feature type="region of interest" description="Disordered" evidence="11">
    <location>
        <begin position="1"/>
        <end position="20"/>
    </location>
</feature>
<dbReference type="InterPro" id="IPR003120">
    <property type="entry name" value="Ste12"/>
</dbReference>
<dbReference type="Pfam" id="PF00096">
    <property type="entry name" value="zf-C2H2"/>
    <property type="match status" value="1"/>
</dbReference>
<protein>
    <submittedName>
        <fullName evidence="13">STE12</fullName>
    </submittedName>
</protein>
<dbReference type="GO" id="GO:1990527">
    <property type="term" value="C:Tec1p-Ste12p-Dig1p complex"/>
    <property type="evidence" value="ECO:0007669"/>
    <property type="project" value="TreeGrafter"/>
</dbReference>
<reference evidence="13" key="2">
    <citation type="journal article" date="2004" name="PLoS Biol.">
        <title>Convergent evolution of chromosomal sex-determining regions in the animal and fungal kingdoms.</title>
        <authorList>
            <person name="Fraser J.A."/>
            <person name="Diezmann S."/>
            <person name="Subaran R.L."/>
            <person name="Allen A."/>
            <person name="Lengeler K.B."/>
            <person name="Dietrich F.S."/>
            <person name="Heitman J."/>
        </authorList>
    </citation>
    <scope>NUCLEOTIDE SEQUENCE</scope>
    <source>
        <strain evidence="13">125.91</strain>
    </source>
</reference>
<dbReference type="GO" id="GO:0045893">
    <property type="term" value="P:positive regulation of DNA-templated transcription"/>
    <property type="evidence" value="ECO:0007669"/>
    <property type="project" value="UniProtKB-ARBA"/>
</dbReference>
<keyword evidence="3" id="KW-0677">Repeat</keyword>
<dbReference type="EMBL" id="AF542528">
    <property type="protein sequence ID" value="AAN75155.1"/>
    <property type="molecule type" value="Genomic_DNA"/>
</dbReference>
<evidence type="ECO:0000256" key="4">
    <source>
        <dbReference type="ARBA" id="ARBA00022771"/>
    </source>
</evidence>
<comment type="similarity">
    <text evidence="9">Belongs to the STE12 transcription factor family.</text>
</comment>
<dbReference type="GO" id="GO:1990526">
    <property type="term" value="C:Ste12p-Dig1p-Dig2p complex"/>
    <property type="evidence" value="ECO:0007669"/>
    <property type="project" value="TreeGrafter"/>
</dbReference>
<dbReference type="FunFam" id="3.30.160.60:FF:001732">
    <property type="entry name" value="Zgc:162936"/>
    <property type="match status" value="1"/>
</dbReference>
<dbReference type="GO" id="GO:0005634">
    <property type="term" value="C:nucleus"/>
    <property type="evidence" value="ECO:0007669"/>
    <property type="project" value="UniProtKB-SubCell"/>
</dbReference>
<dbReference type="Gene3D" id="3.30.160.60">
    <property type="entry name" value="Classic Zinc Finger"/>
    <property type="match status" value="2"/>
</dbReference>
<dbReference type="Pfam" id="PF02200">
    <property type="entry name" value="STE"/>
    <property type="match status" value="1"/>
</dbReference>
<evidence type="ECO:0000256" key="3">
    <source>
        <dbReference type="ARBA" id="ARBA00022737"/>
    </source>
</evidence>
<dbReference type="GO" id="GO:0003700">
    <property type="term" value="F:DNA-binding transcription factor activity"/>
    <property type="evidence" value="ECO:0007669"/>
    <property type="project" value="InterPro"/>
</dbReference>